<keyword evidence="6" id="KW-1185">Reference proteome</keyword>
<keyword evidence="1" id="KW-0479">Metal-binding</keyword>
<dbReference type="PANTHER" id="PTHR31302:SF31">
    <property type="entry name" value="PHOSPHODIESTERASE YAEI"/>
    <property type="match status" value="1"/>
</dbReference>
<dbReference type="SUPFAM" id="SSF56300">
    <property type="entry name" value="Metallo-dependent phosphatases"/>
    <property type="match status" value="1"/>
</dbReference>
<proteinExistence type="predicted"/>
<dbReference type="Proteomes" id="UP001500218">
    <property type="component" value="Unassembled WGS sequence"/>
</dbReference>
<evidence type="ECO:0000256" key="3">
    <source>
        <dbReference type="SAM" id="Phobius"/>
    </source>
</evidence>
<comment type="caution">
    <text evidence="5">The sequence shown here is derived from an EMBL/GenBank/DDBJ whole genome shotgun (WGS) entry which is preliminary data.</text>
</comment>
<evidence type="ECO:0000256" key="2">
    <source>
        <dbReference type="ARBA" id="ARBA00022801"/>
    </source>
</evidence>
<evidence type="ECO:0000256" key="1">
    <source>
        <dbReference type="ARBA" id="ARBA00022723"/>
    </source>
</evidence>
<evidence type="ECO:0000259" key="4">
    <source>
        <dbReference type="Pfam" id="PF00149"/>
    </source>
</evidence>
<keyword evidence="3" id="KW-0812">Transmembrane</keyword>
<organism evidence="5 6">
    <name type="scientific">Luedemannella flava</name>
    <dbReference type="NCBI Taxonomy" id="349316"/>
    <lineage>
        <taxon>Bacteria</taxon>
        <taxon>Bacillati</taxon>
        <taxon>Actinomycetota</taxon>
        <taxon>Actinomycetes</taxon>
        <taxon>Micromonosporales</taxon>
        <taxon>Micromonosporaceae</taxon>
        <taxon>Luedemannella</taxon>
    </lineage>
</organism>
<dbReference type="InterPro" id="IPR051158">
    <property type="entry name" value="Metallophosphoesterase_sf"/>
</dbReference>
<feature type="transmembrane region" description="Helical" evidence="3">
    <location>
        <begin position="189"/>
        <end position="210"/>
    </location>
</feature>
<gene>
    <name evidence="5" type="ORF">GCM10009682_09680</name>
</gene>
<feature type="transmembrane region" description="Helical" evidence="3">
    <location>
        <begin position="59"/>
        <end position="78"/>
    </location>
</feature>
<keyword evidence="3" id="KW-1133">Transmembrane helix</keyword>
<dbReference type="EMBL" id="BAAALT010000020">
    <property type="protein sequence ID" value="GAA1789717.1"/>
    <property type="molecule type" value="Genomic_DNA"/>
</dbReference>
<protein>
    <submittedName>
        <fullName evidence="5">Metallophosphoesterase</fullName>
    </submittedName>
</protein>
<keyword evidence="2" id="KW-0378">Hydrolase</keyword>
<dbReference type="Gene3D" id="3.60.21.10">
    <property type="match status" value="1"/>
</dbReference>
<dbReference type="InterPro" id="IPR029052">
    <property type="entry name" value="Metallo-depent_PP-like"/>
</dbReference>
<name>A0ABP4XNT5_9ACTN</name>
<sequence length="537" mass="56646">MRPMARTRRIVTTGTTAVVAAARQARRLGYHVRQAAPRWRAEGGPDWWRSRAARRVRSALALLAVTVIGASVGTLLLANVRQDVGPFQADFSVQPALRGGTEVRLPPLGSLTLNSHTGPAHLVINLESLDEGRTRELVTQPNAINQASADAVTDVMQGLRRLALQFAAAAVLGAMLAALVVFRSTRRAALAGGLALLLTAATLGTAAVSFRRSALAEPTYRGLLGNAQTVVGDAERIASRYGEYTAQLQKMVTNVSRLYATITNLPVYEPADGTIRVLHISDMHLNPAGWSVVRTVVEQFHISVVVDTGDLTDWGSEPEASFVAAIGDLNVPYVYVRGNHDSSTTQAAVARQKNAVVLDNKVATVAGLTFAGIGDPRFTPDKNNVESPDPNDPYEQAGLQVTGAQLAATIADSPERVDIALIHDPAGAGPLAGQVPLVLAGHRHHREISTEPGPVGATYPQTTIMVEGSTGGAGLRGLDSGSPLPLELSVLYLGGNDHRLQAYDEISVGGAGLTEVQLERHLAGTAAAPEPTTTPTR</sequence>
<reference evidence="6" key="1">
    <citation type="journal article" date="2019" name="Int. J. Syst. Evol. Microbiol.">
        <title>The Global Catalogue of Microorganisms (GCM) 10K type strain sequencing project: providing services to taxonomists for standard genome sequencing and annotation.</title>
        <authorList>
            <consortium name="The Broad Institute Genomics Platform"/>
            <consortium name="The Broad Institute Genome Sequencing Center for Infectious Disease"/>
            <person name="Wu L."/>
            <person name="Ma J."/>
        </authorList>
    </citation>
    <scope>NUCLEOTIDE SEQUENCE [LARGE SCALE GENOMIC DNA]</scope>
    <source>
        <strain evidence="6">JCM 13250</strain>
    </source>
</reference>
<feature type="transmembrane region" description="Helical" evidence="3">
    <location>
        <begin position="162"/>
        <end position="182"/>
    </location>
</feature>
<dbReference type="Pfam" id="PF00149">
    <property type="entry name" value="Metallophos"/>
    <property type="match status" value="1"/>
</dbReference>
<evidence type="ECO:0000313" key="5">
    <source>
        <dbReference type="EMBL" id="GAA1789717.1"/>
    </source>
</evidence>
<dbReference type="PANTHER" id="PTHR31302">
    <property type="entry name" value="TRANSMEMBRANE PROTEIN WITH METALLOPHOSPHOESTERASE DOMAIN-RELATED"/>
    <property type="match status" value="1"/>
</dbReference>
<evidence type="ECO:0000313" key="6">
    <source>
        <dbReference type="Proteomes" id="UP001500218"/>
    </source>
</evidence>
<dbReference type="InterPro" id="IPR004843">
    <property type="entry name" value="Calcineurin-like_PHP"/>
</dbReference>
<accession>A0ABP4XNT5</accession>
<feature type="domain" description="Calcineurin-like phosphoesterase" evidence="4">
    <location>
        <begin position="275"/>
        <end position="445"/>
    </location>
</feature>
<keyword evidence="3" id="KW-0472">Membrane</keyword>